<dbReference type="Pfam" id="PF00196">
    <property type="entry name" value="GerE"/>
    <property type="match status" value="1"/>
</dbReference>
<dbReference type="InterPro" id="IPR000014">
    <property type="entry name" value="PAS"/>
</dbReference>
<dbReference type="Gene3D" id="1.10.10.10">
    <property type="entry name" value="Winged helix-like DNA-binding domain superfamily/Winged helix DNA-binding domain"/>
    <property type="match status" value="1"/>
</dbReference>
<dbReference type="InterPro" id="IPR036388">
    <property type="entry name" value="WH-like_DNA-bd_sf"/>
</dbReference>
<evidence type="ECO:0000259" key="4">
    <source>
        <dbReference type="PROSITE" id="PS50043"/>
    </source>
</evidence>
<keyword evidence="2" id="KW-0288">FMN</keyword>
<reference evidence="6" key="1">
    <citation type="submission" date="2021-06" db="EMBL/GenBank/DDBJ databases">
        <title>50 bacteria genomes isolated from Dapeng, Shenzhen, China.</title>
        <authorList>
            <person name="Zheng W."/>
            <person name="Yu S."/>
            <person name="Huang Y."/>
        </authorList>
    </citation>
    <scope>NUCLEOTIDE SEQUENCE</scope>
    <source>
        <strain evidence="6">DP4N28-2</strain>
    </source>
</reference>
<dbReference type="PANTHER" id="PTHR47429:SF2">
    <property type="entry name" value="PROTEIN TWIN LOV 1"/>
    <property type="match status" value="1"/>
</dbReference>
<dbReference type="CDD" id="cd00130">
    <property type="entry name" value="PAS"/>
    <property type="match status" value="1"/>
</dbReference>
<dbReference type="EMBL" id="JAHVKP010000001">
    <property type="protein sequence ID" value="MBY6217349.1"/>
    <property type="molecule type" value="Genomic_DNA"/>
</dbReference>
<dbReference type="SUPFAM" id="SSF55785">
    <property type="entry name" value="PYP-like sensor domain (PAS domain)"/>
    <property type="match status" value="1"/>
</dbReference>
<dbReference type="GO" id="GO:0006355">
    <property type="term" value="P:regulation of DNA-templated transcription"/>
    <property type="evidence" value="ECO:0007669"/>
    <property type="project" value="InterPro"/>
</dbReference>
<dbReference type="PROSITE" id="PS50043">
    <property type="entry name" value="HTH_LUXR_2"/>
    <property type="match status" value="1"/>
</dbReference>
<name>A0A9Q3RZF5_9SPHN</name>
<gene>
    <name evidence="6" type="ORF">KUV31_03230</name>
</gene>
<dbReference type="CDD" id="cd06170">
    <property type="entry name" value="LuxR_C_like"/>
    <property type="match status" value="1"/>
</dbReference>
<keyword evidence="3" id="KW-0157">Chromophore</keyword>
<keyword evidence="1" id="KW-0285">Flavoprotein</keyword>
<protein>
    <submittedName>
        <fullName evidence="6">PAS domain-containing protein</fullName>
    </submittedName>
</protein>
<evidence type="ECO:0000256" key="1">
    <source>
        <dbReference type="ARBA" id="ARBA00022630"/>
    </source>
</evidence>
<accession>A0A9Q3RZF5</accession>
<proteinExistence type="predicted"/>
<evidence type="ECO:0000313" key="7">
    <source>
        <dbReference type="Proteomes" id="UP000824927"/>
    </source>
</evidence>
<dbReference type="Gene3D" id="3.30.450.20">
    <property type="entry name" value="PAS domain"/>
    <property type="match status" value="1"/>
</dbReference>
<feature type="domain" description="HTH luxR-type" evidence="4">
    <location>
        <begin position="150"/>
        <end position="215"/>
    </location>
</feature>
<comment type="caution">
    <text evidence="6">The sequence shown here is derived from an EMBL/GenBank/DDBJ whole genome shotgun (WGS) entry which is preliminary data.</text>
</comment>
<dbReference type="InterPro" id="IPR035965">
    <property type="entry name" value="PAS-like_dom_sf"/>
</dbReference>
<dbReference type="SMART" id="SM00421">
    <property type="entry name" value="HTH_LUXR"/>
    <property type="match status" value="1"/>
</dbReference>
<dbReference type="NCBIfam" id="TIGR00229">
    <property type="entry name" value="sensory_box"/>
    <property type="match status" value="1"/>
</dbReference>
<evidence type="ECO:0000256" key="3">
    <source>
        <dbReference type="ARBA" id="ARBA00022991"/>
    </source>
</evidence>
<evidence type="ECO:0000313" key="6">
    <source>
        <dbReference type="EMBL" id="MBY6217349.1"/>
    </source>
</evidence>
<dbReference type="InterPro" id="IPR016032">
    <property type="entry name" value="Sig_transdc_resp-reg_C-effctor"/>
</dbReference>
<organism evidence="6 7">
    <name type="scientific">Qipengyuania aquimaris</name>
    <dbReference type="NCBI Taxonomy" id="255984"/>
    <lineage>
        <taxon>Bacteria</taxon>
        <taxon>Pseudomonadati</taxon>
        <taxon>Pseudomonadota</taxon>
        <taxon>Alphaproteobacteria</taxon>
        <taxon>Sphingomonadales</taxon>
        <taxon>Erythrobacteraceae</taxon>
        <taxon>Qipengyuania</taxon>
    </lineage>
</organism>
<evidence type="ECO:0000256" key="2">
    <source>
        <dbReference type="ARBA" id="ARBA00022643"/>
    </source>
</evidence>
<dbReference type="GO" id="GO:0003677">
    <property type="term" value="F:DNA binding"/>
    <property type="evidence" value="ECO:0007669"/>
    <property type="project" value="InterPro"/>
</dbReference>
<feature type="domain" description="PAS" evidence="5">
    <location>
        <begin position="46"/>
        <end position="68"/>
    </location>
</feature>
<dbReference type="PANTHER" id="PTHR47429">
    <property type="entry name" value="PROTEIN TWIN LOV 1"/>
    <property type="match status" value="1"/>
</dbReference>
<dbReference type="SUPFAM" id="SSF46894">
    <property type="entry name" value="C-terminal effector domain of the bipartite response regulators"/>
    <property type="match status" value="1"/>
</dbReference>
<dbReference type="PROSITE" id="PS50112">
    <property type="entry name" value="PAS"/>
    <property type="match status" value="1"/>
</dbReference>
<dbReference type="Proteomes" id="UP000824927">
    <property type="component" value="Unassembled WGS sequence"/>
</dbReference>
<dbReference type="PRINTS" id="PR00038">
    <property type="entry name" value="HTHLUXR"/>
</dbReference>
<sequence length="216" mass="23657">MNVMPPDLGVFAGAAERNCVREVRGRLTQSRIAGVIADLTQPDTPIIASNRAFSELTGYSRSETVGQNCRFLNRGKIDGATARKFKRSIADGRPFSTELENFRKDGTPFFNGISVSPIYGRNGDLVAMLGSQIDLSHYDPECQIQTYHRARAKLSLLSDRQFEVVTEMAKGLLIKEIAFNIGIAPRTVKLHRAAAIKALGVSNSVEAIRIAIEAGY</sequence>
<dbReference type="AlphaFoldDB" id="A0A9Q3RZF5"/>
<dbReference type="Pfam" id="PF13426">
    <property type="entry name" value="PAS_9"/>
    <property type="match status" value="1"/>
</dbReference>
<dbReference type="InterPro" id="IPR000792">
    <property type="entry name" value="Tscrpt_reg_LuxR_C"/>
</dbReference>
<evidence type="ECO:0000259" key="5">
    <source>
        <dbReference type="PROSITE" id="PS50112"/>
    </source>
</evidence>